<dbReference type="EMBL" id="SDBZ01000007">
    <property type="protein sequence ID" value="TCW95967.1"/>
    <property type="molecule type" value="Genomic_DNA"/>
</dbReference>
<dbReference type="EMBL" id="SDDR01000005">
    <property type="protein sequence ID" value="TCZ35047.1"/>
    <property type="molecule type" value="Genomic_DNA"/>
</dbReference>
<proteinExistence type="predicted"/>
<evidence type="ECO:0000313" key="4">
    <source>
        <dbReference type="EMBL" id="TCX29049.1"/>
    </source>
</evidence>
<reference evidence="2 6" key="1">
    <citation type="submission" date="2017-09" db="EMBL/GenBank/DDBJ databases">
        <title>Molecular Epidemiology of Livestock-Associated Methicillin Resistant Staphylococcus aureus (LA-MRSA) and Extended-Spectrum Beta-Lactamase (ESBL)-Producing Enterobacteriaceae in Pigs and Exposed Workers in Cameroon and South Africa.</title>
        <authorList>
            <person name="Founou L."/>
            <person name="Founou R.C."/>
            <person name="Allam M."/>
            <person name="Ismail A."/>
            <person name="Essack S.Y."/>
        </authorList>
    </citation>
    <scope>NUCLEOTIDE SEQUENCE [LARGE SCALE GENOMIC DNA]</scope>
    <source>
        <strain evidence="2 6">HH516E4IA</strain>
    </source>
</reference>
<keyword evidence="1" id="KW-0812">Transmembrane</keyword>
<evidence type="ECO:0000313" key="2">
    <source>
        <dbReference type="EMBL" id="PVU63851.1"/>
    </source>
</evidence>
<evidence type="ECO:0000313" key="3">
    <source>
        <dbReference type="EMBL" id="TCW95967.1"/>
    </source>
</evidence>
<comment type="caution">
    <text evidence="3">The sequence shown here is derived from an EMBL/GenBank/DDBJ whole genome shotgun (WGS) entry which is preliminary data.</text>
</comment>
<keyword evidence="1" id="KW-0472">Membrane</keyword>
<dbReference type="EMBL" id="SDCD01000007">
    <property type="protein sequence ID" value="TCX29049.1"/>
    <property type="molecule type" value="Genomic_DNA"/>
</dbReference>
<dbReference type="EMBL" id="PCFF01000003">
    <property type="protein sequence ID" value="PVU63851.1"/>
    <property type="molecule type" value="Genomic_DNA"/>
</dbReference>
<dbReference type="Proteomes" id="UP000245817">
    <property type="component" value="Unassembled WGS sequence"/>
</dbReference>
<sequence length="91" mass="10409">MSKRLFSKLVDGFATVYALLFSPGITFIFKFPWCNVKPRLYTHSAINKIINNNHIVTKTHLPGENFKKETLKILLTFILKINSSLCAVDHT</sequence>
<dbReference type="AlphaFoldDB" id="A0A483FKR0"/>
<evidence type="ECO:0000256" key="1">
    <source>
        <dbReference type="SAM" id="Phobius"/>
    </source>
</evidence>
<reference evidence="3" key="2">
    <citation type="submission" date="2019-01" db="EMBL/GenBank/DDBJ databases">
        <authorList>
            <person name="Lista F."/>
            <person name="Anselmo A."/>
        </authorList>
    </citation>
    <scope>NUCLEOTIDE SEQUENCE</scope>
    <source>
        <strain evidence="4">19S</strain>
        <strain evidence="3">23S</strain>
        <strain evidence="5">4R</strain>
    </source>
</reference>
<feature type="transmembrane region" description="Helical" evidence="1">
    <location>
        <begin position="12"/>
        <end position="33"/>
    </location>
</feature>
<evidence type="ECO:0000313" key="6">
    <source>
        <dbReference type="Proteomes" id="UP000245817"/>
    </source>
</evidence>
<gene>
    <name evidence="2" type="ORF">CP554_04860</name>
    <name evidence="4" type="ORF">ETE94_06310</name>
    <name evidence="3" type="ORF">ETF12_08120</name>
    <name evidence="5" type="ORF">ETH89_05740</name>
</gene>
<accession>A0A483FKR0</accession>
<keyword evidence="1" id="KW-1133">Transmembrane helix</keyword>
<organism evidence="3">
    <name type="scientific">Klebsiella pneumoniae</name>
    <dbReference type="NCBI Taxonomy" id="573"/>
    <lineage>
        <taxon>Bacteria</taxon>
        <taxon>Pseudomonadati</taxon>
        <taxon>Pseudomonadota</taxon>
        <taxon>Gammaproteobacteria</taxon>
        <taxon>Enterobacterales</taxon>
        <taxon>Enterobacteriaceae</taxon>
        <taxon>Klebsiella/Raoultella group</taxon>
        <taxon>Klebsiella</taxon>
        <taxon>Klebsiella pneumoniae complex</taxon>
    </lineage>
</organism>
<dbReference type="RefSeq" id="WP_071814218.1">
    <property type="nucleotide sequence ID" value="NZ_CP125193.1"/>
</dbReference>
<evidence type="ECO:0000313" key="5">
    <source>
        <dbReference type="EMBL" id="TCZ35047.1"/>
    </source>
</evidence>
<protein>
    <submittedName>
        <fullName evidence="3">Uncharacterized protein</fullName>
    </submittedName>
</protein>
<name>A0A483FKR0_KLEPN</name>